<name>A0A2S4WK76_9BASI</name>
<comment type="caution">
    <text evidence="2">The sequence shown here is derived from an EMBL/GenBank/DDBJ whole genome shotgun (WGS) entry which is preliminary data.</text>
</comment>
<proteinExistence type="predicted"/>
<reference evidence="2 3" key="1">
    <citation type="submission" date="2017-12" db="EMBL/GenBank/DDBJ databases">
        <title>Gene loss provides genomic basis for host adaptation in cereal stripe rust fungi.</title>
        <authorList>
            <person name="Xia C."/>
        </authorList>
    </citation>
    <scope>NUCLEOTIDE SEQUENCE [LARGE SCALE GENOMIC DNA]</scope>
    <source>
        <strain evidence="2 3">93TX-2</strain>
    </source>
</reference>
<dbReference type="VEuPathDB" id="FungiDB:PSHT_01493"/>
<evidence type="ECO:0000313" key="3">
    <source>
        <dbReference type="Proteomes" id="UP000238274"/>
    </source>
</evidence>
<reference evidence="3" key="3">
    <citation type="journal article" date="2018" name="Mol. Plant Microbe Interact.">
        <title>Genome sequence resources for the wheat stripe rust pathogen (Puccinia striiformis f. sp. tritici) and the barley stripe rust pathogen (Puccinia striiformis f. sp. hordei).</title>
        <authorList>
            <person name="Xia C."/>
            <person name="Wang M."/>
            <person name="Yin C."/>
            <person name="Cornejo O.E."/>
            <person name="Hulbert S.H."/>
            <person name="Chen X."/>
        </authorList>
    </citation>
    <scope>NUCLEOTIDE SEQUENCE [LARGE SCALE GENOMIC DNA]</scope>
    <source>
        <strain evidence="3">93TX-2</strain>
    </source>
</reference>
<dbReference type="AlphaFoldDB" id="A0A2S4WK76"/>
<dbReference type="VEuPathDB" id="FungiDB:PSTT_14891"/>
<feature type="region of interest" description="Disordered" evidence="1">
    <location>
        <begin position="257"/>
        <end position="283"/>
    </location>
</feature>
<feature type="compositionally biased region" description="Basic and acidic residues" evidence="1">
    <location>
        <begin position="257"/>
        <end position="273"/>
    </location>
</feature>
<accession>A0A2S4WK76</accession>
<protein>
    <submittedName>
        <fullName evidence="2">Uncharacterized protein</fullName>
    </submittedName>
</protein>
<dbReference type="PANTHER" id="PTHR40129:SF2">
    <property type="entry name" value="KETOPANTOATE REDUCTASE N-TERMINAL DOMAIN-CONTAINING PROTEIN"/>
    <property type="match status" value="1"/>
</dbReference>
<gene>
    <name evidence="2" type="ORF">PSHT_01493</name>
</gene>
<dbReference type="Gene3D" id="3.40.50.720">
    <property type="entry name" value="NAD(P)-binding Rossmann-like Domain"/>
    <property type="match status" value="1"/>
</dbReference>
<dbReference type="OrthoDB" id="674948at2759"/>
<dbReference type="SUPFAM" id="SSF51735">
    <property type="entry name" value="NAD(P)-binding Rossmann-fold domains"/>
    <property type="match status" value="1"/>
</dbReference>
<dbReference type="PANTHER" id="PTHR40129">
    <property type="entry name" value="KETOPANTOATE REDUCTASE N-TERMINAL DOMAIN-CONTAINING PROTEIN"/>
    <property type="match status" value="1"/>
</dbReference>
<reference evidence="3" key="2">
    <citation type="journal article" date="2018" name="BMC Genomics">
        <title>Genomic insights into host adaptation between the wheat stripe rust pathogen (Puccinia striiformis f. sp. tritici) and the barley stripe rust pathogen (Puccinia striiformis f. sp. hordei).</title>
        <authorList>
            <person name="Xia C."/>
            <person name="Wang M."/>
            <person name="Yin C."/>
            <person name="Cornejo O.E."/>
            <person name="Hulbert S.H."/>
            <person name="Chen X."/>
        </authorList>
    </citation>
    <scope>NUCLEOTIDE SEQUENCE [LARGE SCALE GENOMIC DNA]</scope>
    <source>
        <strain evidence="3">93TX-2</strain>
    </source>
</reference>
<dbReference type="EMBL" id="PKSM01000012">
    <property type="protein sequence ID" value="POW22186.1"/>
    <property type="molecule type" value="Genomic_DNA"/>
</dbReference>
<keyword evidence="3" id="KW-1185">Reference proteome</keyword>
<evidence type="ECO:0000313" key="2">
    <source>
        <dbReference type="EMBL" id="POW22186.1"/>
    </source>
</evidence>
<organism evidence="2 3">
    <name type="scientific">Puccinia striiformis</name>
    <dbReference type="NCBI Taxonomy" id="27350"/>
    <lineage>
        <taxon>Eukaryota</taxon>
        <taxon>Fungi</taxon>
        <taxon>Dikarya</taxon>
        <taxon>Basidiomycota</taxon>
        <taxon>Pucciniomycotina</taxon>
        <taxon>Pucciniomycetes</taxon>
        <taxon>Pucciniales</taxon>
        <taxon>Pucciniaceae</taxon>
        <taxon>Puccinia</taxon>
    </lineage>
</organism>
<dbReference type="VEuPathDB" id="FungiDB:PSTT_14890"/>
<evidence type="ECO:0000256" key="1">
    <source>
        <dbReference type="SAM" id="MobiDB-lite"/>
    </source>
</evidence>
<sequence length="431" mass="48669">MYLATMRKWHEPCNDKEIVGSQEQPRSRRTSLNIDEKRRIEVSGYFSDQAIMYRTNVQNVHSREDPDHHHAHGIKEKKMMVFLQDDVPARTAPATAAQNQKEEPADLLILGAGWTAEFLISYIEQHKKNFSYRTTTTNGGGRFDSIKFKFDPTDRRVGQGEREDSNQFAKLPNARSILISFPIKEPGGSEFLLKSYLQSRPSSTSSDSQPPSVIDVIQLGSSGIFDGGSTLNSKDSDRREDGEREAVWIDRHSAYDEKNPRAGSEDELLRLNDSRPCGPGQSGLRTTVMNLSGLWGGTRNMRRYVSKVAPTKEILGKKTSIHMIHGLDVARAILAVLDRFALAAGQRWILTDQRVYDWWDLASAWGESGTDNRDTQVTVGPQAQWVMELMSENNVKALPRSPVQLGRALDSRQFWDTFGLSPVRARMEHYS</sequence>
<dbReference type="Proteomes" id="UP000238274">
    <property type="component" value="Unassembled WGS sequence"/>
</dbReference>
<dbReference type="InterPro" id="IPR036291">
    <property type="entry name" value="NAD(P)-bd_dom_sf"/>
</dbReference>